<organism evidence="3 4">
    <name type="scientific">Parelaphostrongylus tenuis</name>
    <name type="common">Meningeal worm</name>
    <dbReference type="NCBI Taxonomy" id="148309"/>
    <lineage>
        <taxon>Eukaryota</taxon>
        <taxon>Metazoa</taxon>
        <taxon>Ecdysozoa</taxon>
        <taxon>Nematoda</taxon>
        <taxon>Chromadorea</taxon>
        <taxon>Rhabditida</taxon>
        <taxon>Rhabditina</taxon>
        <taxon>Rhabditomorpha</taxon>
        <taxon>Strongyloidea</taxon>
        <taxon>Metastrongylidae</taxon>
        <taxon>Parelaphostrongylus</taxon>
    </lineage>
</organism>
<feature type="region of interest" description="Disordered" evidence="1">
    <location>
        <begin position="29"/>
        <end position="48"/>
    </location>
</feature>
<dbReference type="AlphaFoldDB" id="A0AAD5QQY8"/>
<evidence type="ECO:0000313" key="4">
    <source>
        <dbReference type="Proteomes" id="UP001196413"/>
    </source>
</evidence>
<dbReference type="Proteomes" id="UP001196413">
    <property type="component" value="Unassembled WGS sequence"/>
</dbReference>
<accession>A0AAD5QQY8</accession>
<evidence type="ECO:0000256" key="1">
    <source>
        <dbReference type="SAM" id="MobiDB-lite"/>
    </source>
</evidence>
<evidence type="ECO:0000313" key="3">
    <source>
        <dbReference type="EMBL" id="KAJ1355826.1"/>
    </source>
</evidence>
<evidence type="ECO:0000256" key="2">
    <source>
        <dbReference type="SAM" id="SignalP"/>
    </source>
</evidence>
<comment type="caution">
    <text evidence="3">The sequence shown here is derived from an EMBL/GenBank/DDBJ whole genome shotgun (WGS) entry which is preliminary data.</text>
</comment>
<reference evidence="3" key="1">
    <citation type="submission" date="2021-06" db="EMBL/GenBank/DDBJ databases">
        <title>Parelaphostrongylus tenuis whole genome reference sequence.</title>
        <authorList>
            <person name="Garwood T.J."/>
            <person name="Larsen P.A."/>
            <person name="Fountain-Jones N.M."/>
            <person name="Garbe J.R."/>
            <person name="Macchietto M.G."/>
            <person name="Kania S.A."/>
            <person name="Gerhold R.W."/>
            <person name="Richards J.E."/>
            <person name="Wolf T.M."/>
        </authorList>
    </citation>
    <scope>NUCLEOTIDE SEQUENCE</scope>
    <source>
        <strain evidence="3">MNPRO001-30</strain>
        <tissue evidence="3">Meninges</tissue>
    </source>
</reference>
<keyword evidence="2" id="KW-0732">Signal</keyword>
<gene>
    <name evidence="3" type="ORF">KIN20_013378</name>
</gene>
<dbReference type="EMBL" id="JAHQIW010002615">
    <property type="protein sequence ID" value="KAJ1355826.1"/>
    <property type="molecule type" value="Genomic_DNA"/>
</dbReference>
<proteinExistence type="predicted"/>
<feature type="signal peptide" evidence="2">
    <location>
        <begin position="1"/>
        <end position="20"/>
    </location>
</feature>
<feature type="compositionally biased region" description="Basic and acidic residues" evidence="1">
    <location>
        <begin position="35"/>
        <end position="45"/>
    </location>
</feature>
<keyword evidence="4" id="KW-1185">Reference proteome</keyword>
<name>A0AAD5QQY8_PARTN</name>
<protein>
    <submittedName>
        <fullName evidence="3">Uncharacterized protein</fullName>
    </submittedName>
</protein>
<feature type="chain" id="PRO_5042087437" evidence="2">
    <location>
        <begin position="21"/>
        <end position="138"/>
    </location>
</feature>
<sequence length="138" mass="15357">MIITLDPWLSFVLVVDLSRSLRLDCTRGVSPKKTGVKESEGEPPHRGRTTYKQAVADMSLSEAIRSCAIKWNTGGDGISSFEPFIHYIYGTIQHKKPKRYRGVTNLAPSVSERMATTNLFEANETTKMFGTLECSGKI</sequence>